<dbReference type="AlphaFoldDB" id="A0A8J2J3N7"/>
<organism evidence="1 2">
    <name type="scientific">Fusarium equiseti</name>
    <name type="common">Fusarium scirpi</name>
    <dbReference type="NCBI Taxonomy" id="61235"/>
    <lineage>
        <taxon>Eukaryota</taxon>
        <taxon>Fungi</taxon>
        <taxon>Dikarya</taxon>
        <taxon>Ascomycota</taxon>
        <taxon>Pezizomycotina</taxon>
        <taxon>Sordariomycetes</taxon>
        <taxon>Hypocreomycetidae</taxon>
        <taxon>Hypocreales</taxon>
        <taxon>Nectriaceae</taxon>
        <taxon>Fusarium</taxon>
        <taxon>Fusarium incarnatum-equiseti species complex</taxon>
    </lineage>
</organism>
<reference evidence="1" key="1">
    <citation type="submission" date="2021-05" db="EMBL/GenBank/DDBJ databases">
        <authorList>
            <person name="Khan N."/>
        </authorList>
    </citation>
    <scope>NUCLEOTIDE SEQUENCE</scope>
</reference>
<dbReference type="EMBL" id="CAJSTJ010000128">
    <property type="protein sequence ID" value="CAG7559094.1"/>
    <property type="molecule type" value="Genomic_DNA"/>
</dbReference>
<evidence type="ECO:0008006" key="3">
    <source>
        <dbReference type="Google" id="ProtNLM"/>
    </source>
</evidence>
<evidence type="ECO:0000313" key="1">
    <source>
        <dbReference type="EMBL" id="CAG7559094.1"/>
    </source>
</evidence>
<accession>A0A8J2J3N7</accession>
<proteinExistence type="predicted"/>
<comment type="caution">
    <text evidence="1">The sequence shown here is derived from an EMBL/GenBank/DDBJ whole genome shotgun (WGS) entry which is preliminary data.</text>
</comment>
<dbReference type="Proteomes" id="UP000693738">
    <property type="component" value="Unassembled WGS sequence"/>
</dbReference>
<name>A0A8J2J3N7_FUSEQ</name>
<sequence length="372" mass="40795">MTEEQWNKVFTNNRALHGYYYDFEKNIMVKAPFKLKGAAPVGKPSTVGGSQNSSKDLPPFPPFYIADDANVSVTEIRSQFQHTLTKQGFNSLAIGGSIIPASVSASFEKEHSFSNQTRDSAGVSGLVVTYNFPRVIVELDQDSLELTEECRRDALALSDEKANTEKCQLNQVKDRTRIAAGISIQSPKASGSINVAKVDEKSTDTGSASLFQDVRLTWDAHGGDSLLCSNPPAWASTQQRLVKLEGLVQDIDIRAYRKLENPGQDDPSTNVENIRDAVINDPAVNGKARLNLGDVFMSSTSNALATRIQKLYEDGHYEKEAKIAPLNDLFKKNFPGETDSLIKPGTSWSQLTDDQKIAFGLYLASLGQIEIV</sequence>
<gene>
    <name evidence="1" type="ORF">FEQUK3_LOCUS4820</name>
</gene>
<evidence type="ECO:0000313" key="2">
    <source>
        <dbReference type="Proteomes" id="UP000693738"/>
    </source>
</evidence>
<protein>
    <recommendedName>
        <fullName evidence="3">MACPF domain-containing protein</fullName>
    </recommendedName>
</protein>